<dbReference type="Pfam" id="PF14691">
    <property type="entry name" value="Fer4_20"/>
    <property type="match status" value="1"/>
</dbReference>
<dbReference type="GO" id="GO:0006537">
    <property type="term" value="P:glutamate biosynthetic process"/>
    <property type="evidence" value="ECO:0007669"/>
    <property type="project" value="UniProtKB-KW"/>
</dbReference>
<dbReference type="Pfam" id="PF07992">
    <property type="entry name" value="Pyr_redox_2"/>
    <property type="match status" value="1"/>
</dbReference>
<comment type="pathway">
    <text evidence="4">Amino-acid biosynthesis.</text>
</comment>
<evidence type="ECO:0000256" key="3">
    <source>
        <dbReference type="ARBA" id="ARBA00023164"/>
    </source>
</evidence>
<dbReference type="InterPro" id="IPR036188">
    <property type="entry name" value="FAD/NAD-bd_sf"/>
</dbReference>
<dbReference type="Gene3D" id="1.10.1060.10">
    <property type="entry name" value="Alpha-helical ferredoxin"/>
    <property type="match status" value="1"/>
</dbReference>
<dbReference type="InterPro" id="IPR023753">
    <property type="entry name" value="FAD/NAD-binding_dom"/>
</dbReference>
<dbReference type="AlphaFoldDB" id="A0A9D1WCS0"/>
<feature type="domain" description="FAD/NAD(P)-binding" evidence="5">
    <location>
        <begin position="146"/>
        <end position="477"/>
    </location>
</feature>
<keyword evidence="1" id="KW-0028">Amino-acid biosynthesis</keyword>
<reference evidence="7" key="1">
    <citation type="journal article" date="2021" name="PeerJ">
        <title>Extensive microbial diversity within the chicken gut microbiome revealed by metagenomics and culture.</title>
        <authorList>
            <person name="Gilroy R."/>
            <person name="Ravi A."/>
            <person name="Getino M."/>
            <person name="Pursley I."/>
            <person name="Horton D.L."/>
            <person name="Alikhan N.F."/>
            <person name="Baker D."/>
            <person name="Gharbi K."/>
            <person name="Hall N."/>
            <person name="Watson M."/>
            <person name="Adriaenssens E.M."/>
            <person name="Foster-Nyarko E."/>
            <person name="Jarju S."/>
            <person name="Secka A."/>
            <person name="Antonio M."/>
            <person name="Oren A."/>
            <person name="Chaudhuri R.R."/>
            <person name="La Ragione R."/>
            <person name="Hildebrand F."/>
            <person name="Pallen M.J."/>
        </authorList>
    </citation>
    <scope>NUCLEOTIDE SEQUENCE</scope>
    <source>
        <strain evidence="7">USASDec5-558</strain>
    </source>
</reference>
<dbReference type="PANTHER" id="PTHR43100:SF3">
    <property type="entry name" value="FAD_NAD(P)-BINDING DOMAIN-CONTAINING PROTEIN"/>
    <property type="match status" value="1"/>
</dbReference>
<dbReference type="PANTHER" id="PTHR43100">
    <property type="entry name" value="GLUTAMATE SYNTHASE [NADPH] SMALL CHAIN"/>
    <property type="match status" value="1"/>
</dbReference>
<dbReference type="SUPFAM" id="SSF46548">
    <property type="entry name" value="alpha-helical ferredoxin"/>
    <property type="match status" value="1"/>
</dbReference>
<comment type="caution">
    <text evidence="7">The sequence shown here is derived from an EMBL/GenBank/DDBJ whole genome shotgun (WGS) entry which is preliminary data.</text>
</comment>
<evidence type="ECO:0000256" key="4">
    <source>
        <dbReference type="ARBA" id="ARBA00029440"/>
    </source>
</evidence>
<gene>
    <name evidence="7" type="ORF">H9850_04915</name>
</gene>
<dbReference type="InterPro" id="IPR051394">
    <property type="entry name" value="Glutamate_Synthase"/>
</dbReference>
<keyword evidence="3" id="KW-0314">Glutamate biosynthesis</keyword>
<dbReference type="InterPro" id="IPR006005">
    <property type="entry name" value="Glut_synth_ssu1"/>
</dbReference>
<dbReference type="Gene3D" id="3.50.50.60">
    <property type="entry name" value="FAD/NAD(P)-binding domain"/>
    <property type="match status" value="2"/>
</dbReference>
<name>A0A9D1WCS0_9GAMM</name>
<evidence type="ECO:0000256" key="1">
    <source>
        <dbReference type="ARBA" id="ARBA00022605"/>
    </source>
</evidence>
<organism evidence="7 8">
    <name type="scientific">Candidatus Anaerobiospirillum pullistercoris</name>
    <dbReference type="NCBI Taxonomy" id="2838452"/>
    <lineage>
        <taxon>Bacteria</taxon>
        <taxon>Pseudomonadati</taxon>
        <taxon>Pseudomonadota</taxon>
        <taxon>Gammaproteobacteria</taxon>
        <taxon>Aeromonadales</taxon>
        <taxon>Succinivibrionaceae</taxon>
        <taxon>Anaerobiospirillum</taxon>
    </lineage>
</organism>
<evidence type="ECO:0000259" key="5">
    <source>
        <dbReference type="Pfam" id="PF07992"/>
    </source>
</evidence>
<evidence type="ECO:0000256" key="2">
    <source>
        <dbReference type="ARBA" id="ARBA00023002"/>
    </source>
</evidence>
<evidence type="ECO:0000259" key="6">
    <source>
        <dbReference type="Pfam" id="PF14691"/>
    </source>
</evidence>
<dbReference type="NCBIfam" id="TIGR01317">
    <property type="entry name" value="GOGAT_sm_gam"/>
    <property type="match status" value="1"/>
</dbReference>
<protein>
    <submittedName>
        <fullName evidence="7">Glutamate synthase subunit beta</fullName>
    </submittedName>
</protein>
<evidence type="ECO:0000313" key="8">
    <source>
        <dbReference type="Proteomes" id="UP000886829"/>
    </source>
</evidence>
<dbReference type="Proteomes" id="UP000886829">
    <property type="component" value="Unassembled WGS sequence"/>
</dbReference>
<evidence type="ECO:0000313" key="7">
    <source>
        <dbReference type="EMBL" id="HIX56795.1"/>
    </source>
</evidence>
<dbReference type="InterPro" id="IPR028261">
    <property type="entry name" value="DPD_II"/>
</dbReference>
<dbReference type="GO" id="GO:0051536">
    <property type="term" value="F:iron-sulfur cluster binding"/>
    <property type="evidence" value="ECO:0007669"/>
    <property type="project" value="InterPro"/>
</dbReference>
<dbReference type="PRINTS" id="PR00419">
    <property type="entry name" value="ADXRDTASE"/>
</dbReference>
<sequence length="497" mass="54590">MAKERAFLEVDFVPEHHESVATRTQHFHEFISTLSDSEAQTQASRCMDCGIPFCQHRCPLHNDMPDFNRLVAAGRWEEAYSTLIASNDFPEITGRICPALCQESCCLGLYEPKEVGIKSIERKIIEYAYANGLVQNFKVSSYNGQKVAIVGSGPAALACALTLNRLGFKVSVFEKMDKLGGLLRYGIPDFKLSKEVLDRKIKQMVQEGVSFYPSTLVVSTAQAATTQLEQGIHSDHRQVITLAELKDQYDAVVLATGSETPRDLKLPGRELQGIHFALDFLIAQNKENQGQGLNPINVKGKKVVVIGGGETASDCIGVAIRKGAASVTQLDYHEELPESVNVREVWPHPRHIKHTSTSQEEGCTRLFATNTTSFSAKDGKNVSLVHTVKVKWGPGRKITPLKGTEDKIEADVVLIAMGYAHPSLKAFAESGLQRDERHNFKAATTGKDAYQSSDPKVFVTGDCRRGQSLVVYALAEGRACALSVYQHLQALPQQCSA</sequence>
<dbReference type="EMBL" id="DXEV01000093">
    <property type="protein sequence ID" value="HIX56795.1"/>
    <property type="molecule type" value="Genomic_DNA"/>
</dbReference>
<accession>A0A9D1WCS0</accession>
<dbReference type="GO" id="GO:0016639">
    <property type="term" value="F:oxidoreductase activity, acting on the CH-NH2 group of donors, NAD or NADP as acceptor"/>
    <property type="evidence" value="ECO:0007669"/>
    <property type="project" value="InterPro"/>
</dbReference>
<dbReference type="SUPFAM" id="SSF51971">
    <property type="entry name" value="Nucleotide-binding domain"/>
    <property type="match status" value="2"/>
</dbReference>
<feature type="domain" description="Dihydroprymidine dehydrogenase" evidence="6">
    <location>
        <begin position="24"/>
        <end position="131"/>
    </location>
</feature>
<proteinExistence type="predicted"/>
<dbReference type="InterPro" id="IPR009051">
    <property type="entry name" value="Helical_ferredxn"/>
</dbReference>
<keyword evidence="2" id="KW-0560">Oxidoreductase</keyword>
<reference evidence="7" key="2">
    <citation type="submission" date="2021-04" db="EMBL/GenBank/DDBJ databases">
        <authorList>
            <person name="Gilroy R."/>
        </authorList>
    </citation>
    <scope>NUCLEOTIDE SEQUENCE</scope>
    <source>
        <strain evidence="7">USASDec5-558</strain>
    </source>
</reference>